<dbReference type="SUPFAM" id="SSF56112">
    <property type="entry name" value="Protein kinase-like (PK-like)"/>
    <property type="match status" value="1"/>
</dbReference>
<dbReference type="InterPro" id="IPR000719">
    <property type="entry name" value="Prot_kinase_dom"/>
</dbReference>
<dbReference type="EMBL" id="BTRK01000004">
    <property type="protein sequence ID" value="GMR45419.1"/>
    <property type="molecule type" value="Genomic_DNA"/>
</dbReference>
<dbReference type="PROSITE" id="PS50011">
    <property type="entry name" value="PROTEIN_KINASE_DOM"/>
    <property type="match status" value="1"/>
</dbReference>
<feature type="domain" description="Protein kinase" evidence="1">
    <location>
        <begin position="330"/>
        <end position="615"/>
    </location>
</feature>
<dbReference type="InterPro" id="IPR001245">
    <property type="entry name" value="Ser-Thr/Tyr_kinase_cat_dom"/>
</dbReference>
<dbReference type="InterPro" id="IPR011009">
    <property type="entry name" value="Kinase-like_dom_sf"/>
</dbReference>
<comment type="caution">
    <text evidence="2">The sequence shown here is derived from an EMBL/GenBank/DDBJ whole genome shotgun (WGS) entry which is preliminary data.</text>
</comment>
<feature type="non-terminal residue" evidence="2">
    <location>
        <position position="1"/>
    </location>
</feature>
<dbReference type="Proteomes" id="UP001328107">
    <property type="component" value="Unassembled WGS sequence"/>
</dbReference>
<reference evidence="3" key="1">
    <citation type="submission" date="2022-10" db="EMBL/GenBank/DDBJ databases">
        <title>Genome assembly of Pristionchus species.</title>
        <authorList>
            <person name="Yoshida K."/>
            <person name="Sommer R.J."/>
        </authorList>
    </citation>
    <scope>NUCLEOTIDE SEQUENCE [LARGE SCALE GENOMIC DNA]</scope>
    <source>
        <strain evidence="3">RS5460</strain>
    </source>
</reference>
<proteinExistence type="predicted"/>
<name>A0AAN5HYE0_9BILA</name>
<protein>
    <recommendedName>
        <fullName evidence="1">Protein kinase domain-containing protein</fullName>
    </recommendedName>
</protein>
<evidence type="ECO:0000259" key="1">
    <source>
        <dbReference type="PROSITE" id="PS50011"/>
    </source>
</evidence>
<dbReference type="PANTHER" id="PTHR48007">
    <property type="entry name" value="LEUCINE-RICH REPEAT RECEPTOR-LIKE PROTEIN KINASE PXC1"/>
    <property type="match status" value="1"/>
</dbReference>
<gene>
    <name evidence="2" type="ORF">PMAYCL1PPCAC_15614</name>
</gene>
<sequence length="648" mass="74802">VAFRRVFSLPFYTNRHKSEMTGEVPMSSAEMVEEHLKLFEAQISPYNGHPIFAQCNARDVQDCYRDAINHCFEYDIPCFESVTLTFSRQFEVAQITFNDIAKGLMNCFKAKLIHKMEEYDDEAVDEFTERAEKIIRNESESMRANHRSIFESVTKEKEKEVIKKLAEFDALTRENDDKRRCRPTAMMMTSDPVEKKEKKDALQEIDKGKKNFDILLTTVLESLDNEISSKTKYAKVLIDDNVSAGLEVFGTTLMNFNDELYRMLKNQKRLVNYALQAIMDDLSKLSDQPDSFSFVALSLQASASQLFQKMKKQIEGAIAEMDKYRIDERREIIRRVNASRFACTMESIVYAIEDSGEILPDGRIRRLNAPPYLDLDGIELEYDDNGRATCELNTKVLFTPIMDENEDVEVFAVQNYSHENILRCFGSGSYNRDRGFLVFDFFPDTLASRILEQHKPLGKADFVHFVTGLQRAMRYIHDMNDFHGDLRPENVYFDYIDGDDEQYWKVKLAHLSTRAERQPVEKQSAWKNAFSAPEAGPESSLHVLQKSDIWSFGTLIWYAISTVTPDEDLITDLPYVIPESASMHSVAHLLRKCWSEKVEDRPSMKEVGEMVEGVIEDIETTMKEEVQWSKECEIWKESGRGVEACVTD</sequence>
<dbReference type="AlphaFoldDB" id="A0AAN5HYE0"/>
<evidence type="ECO:0000313" key="3">
    <source>
        <dbReference type="Proteomes" id="UP001328107"/>
    </source>
</evidence>
<dbReference type="GO" id="GO:0004672">
    <property type="term" value="F:protein kinase activity"/>
    <property type="evidence" value="ECO:0007669"/>
    <property type="project" value="InterPro"/>
</dbReference>
<keyword evidence="3" id="KW-1185">Reference proteome</keyword>
<dbReference type="Gene3D" id="1.10.510.10">
    <property type="entry name" value="Transferase(Phosphotransferase) domain 1"/>
    <property type="match status" value="1"/>
</dbReference>
<organism evidence="2 3">
    <name type="scientific">Pristionchus mayeri</name>
    <dbReference type="NCBI Taxonomy" id="1317129"/>
    <lineage>
        <taxon>Eukaryota</taxon>
        <taxon>Metazoa</taxon>
        <taxon>Ecdysozoa</taxon>
        <taxon>Nematoda</taxon>
        <taxon>Chromadorea</taxon>
        <taxon>Rhabditida</taxon>
        <taxon>Rhabditina</taxon>
        <taxon>Diplogasteromorpha</taxon>
        <taxon>Diplogasteroidea</taxon>
        <taxon>Neodiplogasteridae</taxon>
        <taxon>Pristionchus</taxon>
    </lineage>
</organism>
<dbReference type="Pfam" id="PF07714">
    <property type="entry name" value="PK_Tyr_Ser-Thr"/>
    <property type="match status" value="1"/>
</dbReference>
<dbReference type="PANTHER" id="PTHR48007:SF4">
    <property type="entry name" value="LEUCINE-RICH REPEAT RECEPTOR-LIKE PROTEIN KINASE PXC1"/>
    <property type="match status" value="1"/>
</dbReference>
<accession>A0AAN5HYE0</accession>
<dbReference type="InterPro" id="IPR046959">
    <property type="entry name" value="PRK1-6/SRF4-like"/>
</dbReference>
<dbReference type="GO" id="GO:0005524">
    <property type="term" value="F:ATP binding"/>
    <property type="evidence" value="ECO:0007669"/>
    <property type="project" value="InterPro"/>
</dbReference>
<evidence type="ECO:0000313" key="2">
    <source>
        <dbReference type="EMBL" id="GMR45419.1"/>
    </source>
</evidence>